<dbReference type="Proteomes" id="UP001624684">
    <property type="component" value="Unassembled WGS sequence"/>
</dbReference>
<dbReference type="Pfam" id="PF04452">
    <property type="entry name" value="Methyltrans_RNA"/>
    <property type="match status" value="1"/>
</dbReference>
<keyword evidence="9 12" id="KW-0949">S-adenosyl-L-methionine</keyword>
<evidence type="ECO:0000256" key="11">
    <source>
        <dbReference type="ARBA" id="ARBA00047944"/>
    </source>
</evidence>
<evidence type="ECO:0000256" key="4">
    <source>
        <dbReference type="ARBA" id="ARBA00013673"/>
    </source>
</evidence>
<comment type="function">
    <text evidence="10 12">Specifically methylates the N3 position of the uracil ring of uridine 1498 (m3U1498) in 16S rRNA. Acts on the fully assembled 30S ribosomal subunit.</text>
</comment>
<evidence type="ECO:0000259" key="13">
    <source>
        <dbReference type="Pfam" id="PF04452"/>
    </source>
</evidence>
<comment type="similarity">
    <text evidence="2 12">Belongs to the RNA methyltransferase RsmE family.</text>
</comment>
<evidence type="ECO:0000256" key="1">
    <source>
        <dbReference type="ARBA" id="ARBA00004496"/>
    </source>
</evidence>
<protein>
    <recommendedName>
        <fullName evidence="4 12">Ribosomal RNA small subunit methyltransferase E</fullName>
        <ecNumber evidence="3 12">2.1.1.193</ecNumber>
    </recommendedName>
</protein>
<evidence type="ECO:0000256" key="10">
    <source>
        <dbReference type="ARBA" id="ARBA00025699"/>
    </source>
</evidence>
<dbReference type="Pfam" id="PF20260">
    <property type="entry name" value="PUA_4"/>
    <property type="match status" value="1"/>
</dbReference>
<dbReference type="NCBIfam" id="TIGR00046">
    <property type="entry name" value="RsmE family RNA methyltransferase"/>
    <property type="match status" value="1"/>
</dbReference>
<comment type="catalytic activity">
    <reaction evidence="11 12">
        <text>uridine(1498) in 16S rRNA + S-adenosyl-L-methionine = N(3)-methyluridine(1498) in 16S rRNA + S-adenosyl-L-homocysteine + H(+)</text>
        <dbReference type="Rhea" id="RHEA:42920"/>
        <dbReference type="Rhea" id="RHEA-COMP:10283"/>
        <dbReference type="Rhea" id="RHEA-COMP:10284"/>
        <dbReference type="ChEBI" id="CHEBI:15378"/>
        <dbReference type="ChEBI" id="CHEBI:57856"/>
        <dbReference type="ChEBI" id="CHEBI:59789"/>
        <dbReference type="ChEBI" id="CHEBI:65315"/>
        <dbReference type="ChEBI" id="CHEBI:74502"/>
        <dbReference type="EC" id="2.1.1.193"/>
    </reaction>
</comment>
<dbReference type="PANTHER" id="PTHR30027">
    <property type="entry name" value="RIBOSOMAL RNA SMALL SUBUNIT METHYLTRANSFERASE E"/>
    <property type="match status" value="1"/>
</dbReference>
<dbReference type="InterPro" id="IPR006700">
    <property type="entry name" value="RsmE"/>
</dbReference>
<keyword evidence="5 12" id="KW-0963">Cytoplasm</keyword>
<evidence type="ECO:0000256" key="5">
    <source>
        <dbReference type="ARBA" id="ARBA00022490"/>
    </source>
</evidence>
<gene>
    <name evidence="15" type="ORF">ACJHVH_07050</name>
</gene>
<evidence type="ECO:0000256" key="2">
    <source>
        <dbReference type="ARBA" id="ARBA00005528"/>
    </source>
</evidence>
<dbReference type="SUPFAM" id="SSF75217">
    <property type="entry name" value="alpha/beta knot"/>
    <property type="match status" value="1"/>
</dbReference>
<evidence type="ECO:0000259" key="14">
    <source>
        <dbReference type="Pfam" id="PF20260"/>
    </source>
</evidence>
<dbReference type="InterPro" id="IPR046887">
    <property type="entry name" value="RsmE_PUA-like"/>
</dbReference>
<dbReference type="NCBIfam" id="NF008692">
    <property type="entry name" value="PRK11713.1-5"/>
    <property type="match status" value="1"/>
</dbReference>
<dbReference type="InterPro" id="IPR029026">
    <property type="entry name" value="tRNA_m1G_MTases_N"/>
</dbReference>
<dbReference type="RefSeq" id="WP_407069294.1">
    <property type="nucleotide sequence ID" value="NZ_JBJJXE010000011.1"/>
</dbReference>
<feature type="domain" description="Ribosomal RNA small subunit methyltransferase E PUA-like" evidence="14">
    <location>
        <begin position="18"/>
        <end position="64"/>
    </location>
</feature>
<keyword evidence="7 12" id="KW-0489">Methyltransferase</keyword>
<evidence type="ECO:0000256" key="7">
    <source>
        <dbReference type="ARBA" id="ARBA00022603"/>
    </source>
</evidence>
<evidence type="ECO:0000256" key="3">
    <source>
        <dbReference type="ARBA" id="ARBA00012328"/>
    </source>
</evidence>
<organism evidence="15 16">
    <name type="scientific">Moraxella oculi</name>
    <dbReference type="NCBI Taxonomy" id="2940516"/>
    <lineage>
        <taxon>Bacteria</taxon>
        <taxon>Pseudomonadati</taxon>
        <taxon>Pseudomonadota</taxon>
        <taxon>Gammaproteobacteria</taxon>
        <taxon>Moraxellales</taxon>
        <taxon>Moraxellaceae</taxon>
        <taxon>Moraxella</taxon>
    </lineage>
</organism>
<dbReference type="PANTHER" id="PTHR30027:SF3">
    <property type="entry name" value="16S RRNA (URACIL(1498)-N(3))-METHYLTRANSFERASE"/>
    <property type="match status" value="1"/>
</dbReference>
<proteinExistence type="inferred from homology"/>
<keyword evidence="16" id="KW-1185">Reference proteome</keyword>
<dbReference type="EMBL" id="JBJJXE010000011">
    <property type="protein sequence ID" value="MFL1732750.1"/>
    <property type="molecule type" value="Genomic_DNA"/>
</dbReference>
<name>A0ABW8UBV3_9GAMM</name>
<evidence type="ECO:0000256" key="8">
    <source>
        <dbReference type="ARBA" id="ARBA00022679"/>
    </source>
</evidence>
<evidence type="ECO:0000256" key="6">
    <source>
        <dbReference type="ARBA" id="ARBA00022552"/>
    </source>
</evidence>
<evidence type="ECO:0000313" key="15">
    <source>
        <dbReference type="EMBL" id="MFL1732750.1"/>
    </source>
</evidence>
<comment type="subcellular location">
    <subcellularLocation>
        <location evidence="1 12">Cytoplasm</location>
    </subcellularLocation>
</comment>
<dbReference type="GO" id="GO:0008168">
    <property type="term" value="F:methyltransferase activity"/>
    <property type="evidence" value="ECO:0007669"/>
    <property type="project" value="UniProtKB-KW"/>
</dbReference>
<feature type="domain" description="Ribosomal RNA small subunit methyltransferase E methyltransferase" evidence="13">
    <location>
        <begin position="74"/>
        <end position="233"/>
    </location>
</feature>
<dbReference type="EC" id="2.1.1.193" evidence="3 12"/>
<dbReference type="CDD" id="cd18084">
    <property type="entry name" value="RsmE-like"/>
    <property type="match status" value="1"/>
</dbReference>
<sequence>MNRFFVQQGLSIGEDLCLPDEVTHHWCRVLRAKVGDVAILFDGQGGEYAATLTQIDKKSAKVHINDFNPINRTPMFQATIGLVISKGDRMDYAIQKACEMGVSHIQLLTSERCQEPLKYERNRKKIAHWQGIAVAACEQCGLNKIPTIAPAKTLDEWVASCTDELKLVLALSDGKPDFHHPLPNTVALLIGGEGGLSPREMALARSHGFIPWTIGERVLRTETAPVVALTALQIIYGMA</sequence>
<dbReference type="InterPro" id="IPR015947">
    <property type="entry name" value="PUA-like_sf"/>
</dbReference>
<dbReference type="SUPFAM" id="SSF88697">
    <property type="entry name" value="PUA domain-like"/>
    <property type="match status" value="1"/>
</dbReference>
<keyword evidence="6 12" id="KW-0698">rRNA processing</keyword>
<accession>A0ABW8UBV3</accession>
<comment type="caution">
    <text evidence="15">The sequence shown here is derived from an EMBL/GenBank/DDBJ whole genome shotgun (WGS) entry which is preliminary data.</text>
</comment>
<dbReference type="PIRSF" id="PIRSF015601">
    <property type="entry name" value="MTase_slr0722"/>
    <property type="match status" value="1"/>
</dbReference>
<dbReference type="InterPro" id="IPR029028">
    <property type="entry name" value="Alpha/beta_knot_MTases"/>
</dbReference>
<evidence type="ECO:0000256" key="9">
    <source>
        <dbReference type="ARBA" id="ARBA00022691"/>
    </source>
</evidence>
<evidence type="ECO:0000313" key="16">
    <source>
        <dbReference type="Proteomes" id="UP001624684"/>
    </source>
</evidence>
<dbReference type="GO" id="GO:0032259">
    <property type="term" value="P:methylation"/>
    <property type="evidence" value="ECO:0007669"/>
    <property type="project" value="UniProtKB-KW"/>
</dbReference>
<evidence type="ECO:0000256" key="12">
    <source>
        <dbReference type="PIRNR" id="PIRNR015601"/>
    </source>
</evidence>
<reference evidence="15 16" key="1">
    <citation type="submission" date="2024-11" db="EMBL/GenBank/DDBJ databases">
        <title>First Report of Moraxella oculi in Brazil in an Infectious Bovine Keratoconjunctivitis Outbreak.</title>
        <authorList>
            <person name="Carvalho C.V."/>
            <person name="Domingues R."/>
            <person name="Coutinho C."/>
            <person name="Honorio N.T.B.S."/>
            <person name="Faza D.R.L.R."/>
            <person name="Carvalho W.A."/>
            <person name="Machado A.B.F."/>
            <person name="Martins M.F."/>
            <person name="Gaspar E.B."/>
        </authorList>
    </citation>
    <scope>NUCLEOTIDE SEQUENCE [LARGE SCALE GENOMIC DNA]</scope>
    <source>
        <strain evidence="15 16">2117LE</strain>
    </source>
</reference>
<dbReference type="Gene3D" id="3.40.1280.10">
    <property type="match status" value="1"/>
</dbReference>
<keyword evidence="8 12" id="KW-0808">Transferase</keyword>
<dbReference type="InterPro" id="IPR046886">
    <property type="entry name" value="RsmE_MTase_dom"/>
</dbReference>